<comment type="caution">
    <text evidence="1">The sequence shown here is derived from an EMBL/GenBank/DDBJ whole genome shotgun (WGS) entry which is preliminary data.</text>
</comment>
<reference evidence="1" key="1">
    <citation type="journal article" date="2015" name="Nature">
        <title>Complex archaea that bridge the gap between prokaryotes and eukaryotes.</title>
        <authorList>
            <person name="Spang A."/>
            <person name="Saw J.H."/>
            <person name="Jorgensen S.L."/>
            <person name="Zaremba-Niedzwiedzka K."/>
            <person name="Martijn J."/>
            <person name="Lind A.E."/>
            <person name="van Eijk R."/>
            <person name="Schleper C."/>
            <person name="Guy L."/>
            <person name="Ettema T.J."/>
        </authorList>
    </citation>
    <scope>NUCLEOTIDE SEQUENCE</scope>
</reference>
<dbReference type="EMBL" id="LAZR01032686">
    <property type="protein sequence ID" value="KKL50204.1"/>
    <property type="molecule type" value="Genomic_DNA"/>
</dbReference>
<sequence>MAWLRNGRNTVTLPEGVAIADVDRVEIHVLRELEDGRTARNRVRRHDVLVKVSTEARVNDAGEEETVETREHQVDGCEVEGFSITFPEIPGGWPAIDIAGDGGHSAVQWERVEVVATAGEAEHVLLEAAIE</sequence>
<proteinExistence type="predicted"/>
<dbReference type="AlphaFoldDB" id="A0A0F9CM06"/>
<protein>
    <submittedName>
        <fullName evidence="1">Uncharacterized protein</fullName>
    </submittedName>
</protein>
<name>A0A0F9CM06_9ZZZZ</name>
<gene>
    <name evidence="1" type="ORF">LCGC14_2307830</name>
</gene>
<organism evidence="1">
    <name type="scientific">marine sediment metagenome</name>
    <dbReference type="NCBI Taxonomy" id="412755"/>
    <lineage>
        <taxon>unclassified sequences</taxon>
        <taxon>metagenomes</taxon>
        <taxon>ecological metagenomes</taxon>
    </lineage>
</organism>
<evidence type="ECO:0000313" key="1">
    <source>
        <dbReference type="EMBL" id="KKL50204.1"/>
    </source>
</evidence>
<accession>A0A0F9CM06</accession>